<keyword evidence="7 9" id="KW-0472">Membrane</keyword>
<comment type="similarity">
    <text evidence="2">Belongs to the aromatic acid exporter (TC 2.A.85) family.</text>
</comment>
<keyword evidence="6" id="KW-0406">Ion transport</keyword>
<organism evidence="10 11">
    <name type="scientific">Taxus chinensis</name>
    <name type="common">Chinese yew</name>
    <name type="synonym">Taxus wallichiana var. chinensis</name>
    <dbReference type="NCBI Taxonomy" id="29808"/>
    <lineage>
        <taxon>Eukaryota</taxon>
        <taxon>Viridiplantae</taxon>
        <taxon>Streptophyta</taxon>
        <taxon>Embryophyta</taxon>
        <taxon>Tracheophyta</taxon>
        <taxon>Spermatophyta</taxon>
        <taxon>Pinopsida</taxon>
        <taxon>Pinidae</taxon>
        <taxon>Conifers II</taxon>
        <taxon>Cupressales</taxon>
        <taxon>Taxaceae</taxon>
        <taxon>Taxus</taxon>
    </lineage>
</organism>
<keyword evidence="11" id="KW-1185">Reference proteome</keyword>
<evidence type="ECO:0000313" key="11">
    <source>
        <dbReference type="Proteomes" id="UP000824469"/>
    </source>
</evidence>
<evidence type="ECO:0000313" key="10">
    <source>
        <dbReference type="EMBL" id="KAH9290500.1"/>
    </source>
</evidence>
<dbReference type="PANTHER" id="PTHR31086">
    <property type="entry name" value="ALUMINUM-ACTIVATED MALATE TRANSPORTER 10"/>
    <property type="match status" value="1"/>
</dbReference>
<feature type="transmembrane region" description="Helical" evidence="9">
    <location>
        <begin position="18"/>
        <end position="37"/>
    </location>
</feature>
<dbReference type="EMBL" id="JAHRHJ020003813">
    <property type="protein sequence ID" value="KAH9290500.1"/>
    <property type="molecule type" value="Genomic_DNA"/>
</dbReference>
<dbReference type="GO" id="GO:0016020">
    <property type="term" value="C:membrane"/>
    <property type="evidence" value="ECO:0007669"/>
    <property type="project" value="UniProtKB-SubCell"/>
</dbReference>
<evidence type="ECO:0000256" key="9">
    <source>
        <dbReference type="SAM" id="Phobius"/>
    </source>
</evidence>
<keyword evidence="4 9" id="KW-0812">Transmembrane</keyword>
<dbReference type="OMA" id="NILHMAY"/>
<gene>
    <name evidence="10" type="ORF">KI387_034617</name>
</gene>
<feature type="non-terminal residue" evidence="10">
    <location>
        <position position="1"/>
    </location>
</feature>
<name>A0AA38F676_TAXCH</name>
<sequence>AAVIYARFLPFIKKRYDYGAIIFLLTFNMITLTRYRVPNILHMAYQHLSTILIGCSVCLFTSLLVFPIWEGEDLHNSTVNKFQGLVKSLE</sequence>
<evidence type="ECO:0000256" key="6">
    <source>
        <dbReference type="ARBA" id="ARBA00023065"/>
    </source>
</evidence>
<evidence type="ECO:0008006" key="12">
    <source>
        <dbReference type="Google" id="ProtNLM"/>
    </source>
</evidence>
<keyword evidence="3" id="KW-0813">Transport</keyword>
<evidence type="ECO:0000256" key="7">
    <source>
        <dbReference type="ARBA" id="ARBA00023136"/>
    </source>
</evidence>
<accession>A0AA38F676</accession>
<protein>
    <recommendedName>
        <fullName evidence="12">Aluminum-activated malate transporter</fullName>
    </recommendedName>
</protein>
<dbReference type="AlphaFoldDB" id="A0AA38F676"/>
<evidence type="ECO:0000256" key="5">
    <source>
        <dbReference type="ARBA" id="ARBA00022989"/>
    </source>
</evidence>
<dbReference type="Proteomes" id="UP000824469">
    <property type="component" value="Unassembled WGS sequence"/>
</dbReference>
<keyword evidence="5 9" id="KW-1133">Transmembrane helix</keyword>
<keyword evidence="8" id="KW-0407">Ion channel</keyword>
<evidence type="ECO:0000256" key="1">
    <source>
        <dbReference type="ARBA" id="ARBA00004141"/>
    </source>
</evidence>
<reference evidence="10 11" key="1">
    <citation type="journal article" date="2021" name="Nat. Plants">
        <title>The Taxus genome provides insights into paclitaxel biosynthesis.</title>
        <authorList>
            <person name="Xiong X."/>
            <person name="Gou J."/>
            <person name="Liao Q."/>
            <person name="Li Y."/>
            <person name="Zhou Q."/>
            <person name="Bi G."/>
            <person name="Li C."/>
            <person name="Du R."/>
            <person name="Wang X."/>
            <person name="Sun T."/>
            <person name="Guo L."/>
            <person name="Liang H."/>
            <person name="Lu P."/>
            <person name="Wu Y."/>
            <person name="Zhang Z."/>
            <person name="Ro D.K."/>
            <person name="Shang Y."/>
            <person name="Huang S."/>
            <person name="Yan J."/>
        </authorList>
    </citation>
    <scope>NUCLEOTIDE SEQUENCE [LARGE SCALE GENOMIC DNA]</scope>
    <source>
        <strain evidence="10">Ta-2019</strain>
    </source>
</reference>
<comment type="subcellular location">
    <subcellularLocation>
        <location evidence="1">Membrane</location>
        <topology evidence="1">Multi-pass membrane protein</topology>
    </subcellularLocation>
</comment>
<evidence type="ECO:0000256" key="8">
    <source>
        <dbReference type="ARBA" id="ARBA00023303"/>
    </source>
</evidence>
<feature type="transmembrane region" description="Helical" evidence="9">
    <location>
        <begin position="49"/>
        <end position="69"/>
    </location>
</feature>
<dbReference type="GO" id="GO:0015743">
    <property type="term" value="P:malate transport"/>
    <property type="evidence" value="ECO:0007669"/>
    <property type="project" value="InterPro"/>
</dbReference>
<proteinExistence type="inferred from homology"/>
<evidence type="ECO:0000256" key="3">
    <source>
        <dbReference type="ARBA" id="ARBA00022448"/>
    </source>
</evidence>
<feature type="non-terminal residue" evidence="10">
    <location>
        <position position="90"/>
    </location>
</feature>
<comment type="caution">
    <text evidence="10">The sequence shown here is derived from an EMBL/GenBank/DDBJ whole genome shotgun (WGS) entry which is preliminary data.</text>
</comment>
<dbReference type="InterPro" id="IPR020966">
    <property type="entry name" value="ALMT"/>
</dbReference>
<evidence type="ECO:0000256" key="2">
    <source>
        <dbReference type="ARBA" id="ARBA00007079"/>
    </source>
</evidence>
<dbReference type="Pfam" id="PF11744">
    <property type="entry name" value="ALMT"/>
    <property type="match status" value="1"/>
</dbReference>
<evidence type="ECO:0000256" key="4">
    <source>
        <dbReference type="ARBA" id="ARBA00022692"/>
    </source>
</evidence>
<dbReference type="GO" id="GO:0034220">
    <property type="term" value="P:monoatomic ion transmembrane transport"/>
    <property type="evidence" value="ECO:0007669"/>
    <property type="project" value="UniProtKB-KW"/>
</dbReference>